<organism evidence="5 6">
    <name type="scientific">Pseudonocardia cypriaca</name>
    <dbReference type="NCBI Taxonomy" id="882449"/>
    <lineage>
        <taxon>Bacteria</taxon>
        <taxon>Bacillati</taxon>
        <taxon>Actinomycetota</taxon>
        <taxon>Actinomycetes</taxon>
        <taxon>Pseudonocardiales</taxon>
        <taxon>Pseudonocardiaceae</taxon>
        <taxon>Pseudonocardia</taxon>
    </lineage>
</organism>
<feature type="domain" description="Purine catabolism PurC-like" evidence="2">
    <location>
        <begin position="7"/>
        <end position="120"/>
    </location>
</feature>
<evidence type="ECO:0000259" key="3">
    <source>
        <dbReference type="Pfam" id="PF13556"/>
    </source>
</evidence>
<dbReference type="PANTHER" id="PTHR33744:SF7">
    <property type="entry name" value="PUCR FAMILY TRANSCRIPTIONAL REGULATOR"/>
    <property type="match status" value="1"/>
</dbReference>
<keyword evidence="6" id="KW-1185">Reference proteome</keyword>
<dbReference type="Proteomes" id="UP000319818">
    <property type="component" value="Unassembled WGS sequence"/>
</dbReference>
<evidence type="ECO:0000259" key="4">
    <source>
        <dbReference type="Pfam" id="PF17853"/>
    </source>
</evidence>
<dbReference type="Pfam" id="PF13556">
    <property type="entry name" value="HTH_30"/>
    <property type="match status" value="1"/>
</dbReference>
<feature type="domain" description="CdaR GGDEF-like" evidence="4">
    <location>
        <begin position="284"/>
        <end position="403"/>
    </location>
</feature>
<dbReference type="Gene3D" id="1.10.10.2840">
    <property type="entry name" value="PucR C-terminal helix-turn-helix domain"/>
    <property type="match status" value="1"/>
</dbReference>
<dbReference type="InterPro" id="IPR042070">
    <property type="entry name" value="PucR_C-HTH_sf"/>
</dbReference>
<comment type="caution">
    <text evidence="5">The sequence shown here is derived from an EMBL/GenBank/DDBJ whole genome shotgun (WGS) entry which is preliminary data.</text>
</comment>
<feature type="domain" description="PucR C-terminal helix-turn-helix" evidence="3">
    <location>
        <begin position="458"/>
        <end position="514"/>
    </location>
</feature>
<evidence type="ECO:0000259" key="2">
    <source>
        <dbReference type="Pfam" id="PF07905"/>
    </source>
</evidence>
<dbReference type="InterPro" id="IPR025736">
    <property type="entry name" value="PucR_C-HTH_dom"/>
</dbReference>
<accession>A0A543FWM4</accession>
<gene>
    <name evidence="5" type="ORF">FB388_5462</name>
</gene>
<dbReference type="InterPro" id="IPR051448">
    <property type="entry name" value="CdaR-like_regulators"/>
</dbReference>
<name>A0A543FWM4_9PSEU</name>
<dbReference type="Pfam" id="PF07905">
    <property type="entry name" value="PucR"/>
    <property type="match status" value="1"/>
</dbReference>
<evidence type="ECO:0000313" key="5">
    <source>
        <dbReference type="EMBL" id="TQM38232.1"/>
    </source>
</evidence>
<evidence type="ECO:0000256" key="1">
    <source>
        <dbReference type="ARBA" id="ARBA00006754"/>
    </source>
</evidence>
<comment type="similarity">
    <text evidence="1">Belongs to the CdaR family.</text>
</comment>
<dbReference type="Pfam" id="PF17853">
    <property type="entry name" value="GGDEF_2"/>
    <property type="match status" value="1"/>
</dbReference>
<proteinExistence type="inferred from homology"/>
<dbReference type="AlphaFoldDB" id="A0A543FWM4"/>
<dbReference type="InterPro" id="IPR041522">
    <property type="entry name" value="CdaR_GGDEF"/>
</dbReference>
<dbReference type="RefSeq" id="WP_142104930.1">
    <property type="nucleotide sequence ID" value="NZ_VFPH01000002.1"/>
</dbReference>
<dbReference type="OrthoDB" id="3170447at2"/>
<evidence type="ECO:0000313" key="6">
    <source>
        <dbReference type="Proteomes" id="UP000319818"/>
    </source>
</evidence>
<dbReference type="EMBL" id="VFPH01000002">
    <property type="protein sequence ID" value="TQM38232.1"/>
    <property type="molecule type" value="Genomic_DNA"/>
</dbReference>
<sequence length="522" mass="55439">MLTLRALLADPALELRLLVPGPEGALDTEIVWVHNTELGDPSRYVRERELVLTNGLWLDDAEPAGFVAGARRAGAAGIVFGLRAERTSTPDELVEACRAADLPLLEISVDVPFTAITRAAAASYAAERQETLVGLVRRGNALAAAISHGAGASGVLAVLRRDHDLPLAVVDRMGRVLGAAGAQLDPEQAGVAARALARRPRPLEVDLGSLGRATIYPVGAVGDVDAALLCLRPVTELDRAERDALEQAARFLSLEVARQQTVQAIEQRFASELLDMVLSGAHRAAEVPGRLRAFGVDPAAPLAVCAVAFRAGDPTLPGMVEAITDFFLAESLPALVAGGSQDVVAVLPWRQPPSDLSALAGRLVTGLSSRFPDREPVAGIGGTAPDAAELRRPLAQAREAARVLRARGGGPAVTTFDALGGYRLLLGLQEPEQLQRFAETVLGPMREHDRRRGGELEATLRAFLDHDGHWAATAEALYVHVNTLRNRLARIAELTGRDVSRTADRVDLFLALEAGSVGEELR</sequence>
<dbReference type="InterPro" id="IPR012914">
    <property type="entry name" value="PucR_dom"/>
</dbReference>
<reference evidence="5 6" key="1">
    <citation type="submission" date="2019-06" db="EMBL/GenBank/DDBJ databases">
        <title>Sequencing the genomes of 1000 actinobacteria strains.</title>
        <authorList>
            <person name="Klenk H.-P."/>
        </authorList>
    </citation>
    <scope>NUCLEOTIDE SEQUENCE [LARGE SCALE GENOMIC DNA]</scope>
    <source>
        <strain evidence="5 6">DSM 45511</strain>
    </source>
</reference>
<protein>
    <submittedName>
        <fullName evidence="5">CdaR family transcriptional regulator</fullName>
    </submittedName>
</protein>
<dbReference type="PANTHER" id="PTHR33744">
    <property type="entry name" value="CARBOHYDRATE DIACID REGULATOR"/>
    <property type="match status" value="1"/>
</dbReference>